<evidence type="ECO:0000256" key="1">
    <source>
        <dbReference type="ARBA" id="ARBA00008226"/>
    </source>
</evidence>
<dbReference type="PROSITE" id="PS50862">
    <property type="entry name" value="AA_TRNA_LIGASE_II"/>
    <property type="match status" value="1"/>
</dbReference>
<dbReference type="Pfam" id="PF03129">
    <property type="entry name" value="HGTP_anticodon"/>
    <property type="match status" value="1"/>
</dbReference>
<dbReference type="GO" id="GO:0006427">
    <property type="term" value="P:histidyl-tRNA aminoacylation"/>
    <property type="evidence" value="ECO:0007669"/>
    <property type="project" value="InterPro"/>
</dbReference>
<dbReference type="PIRSF" id="PIRSF001549">
    <property type="entry name" value="His-tRNA_synth"/>
    <property type="match status" value="1"/>
</dbReference>
<dbReference type="AlphaFoldDB" id="A0A3B1E0U4"/>
<dbReference type="InterPro" id="IPR036621">
    <property type="entry name" value="Anticodon-bd_dom_sf"/>
</dbReference>
<evidence type="ECO:0000259" key="10">
    <source>
        <dbReference type="PROSITE" id="PS50862"/>
    </source>
</evidence>
<dbReference type="GO" id="GO:0005524">
    <property type="term" value="F:ATP binding"/>
    <property type="evidence" value="ECO:0007669"/>
    <property type="project" value="UniProtKB-KW"/>
</dbReference>
<dbReference type="SUPFAM" id="SSF55681">
    <property type="entry name" value="Class II aaRS and biotin synthetases"/>
    <property type="match status" value="1"/>
</dbReference>
<dbReference type="GO" id="GO:0005737">
    <property type="term" value="C:cytoplasm"/>
    <property type="evidence" value="ECO:0007669"/>
    <property type="project" value="InterPro"/>
</dbReference>
<name>A0A3B1E0U4_9ZZZZ</name>
<dbReference type="EMBL" id="UOGJ01000036">
    <property type="protein sequence ID" value="VAX35187.1"/>
    <property type="molecule type" value="Genomic_DNA"/>
</dbReference>
<dbReference type="InterPro" id="IPR045864">
    <property type="entry name" value="aa-tRNA-synth_II/BPL/LPL"/>
</dbReference>
<dbReference type="GO" id="GO:0004821">
    <property type="term" value="F:histidine-tRNA ligase activity"/>
    <property type="evidence" value="ECO:0007669"/>
    <property type="project" value="UniProtKB-EC"/>
</dbReference>
<evidence type="ECO:0000256" key="8">
    <source>
        <dbReference type="ARBA" id="ARBA00030619"/>
    </source>
</evidence>
<comment type="catalytic activity">
    <reaction evidence="9">
        <text>tRNA(His) + L-histidine + ATP = L-histidyl-tRNA(His) + AMP + diphosphate + H(+)</text>
        <dbReference type="Rhea" id="RHEA:17313"/>
        <dbReference type="Rhea" id="RHEA-COMP:9665"/>
        <dbReference type="Rhea" id="RHEA-COMP:9689"/>
        <dbReference type="ChEBI" id="CHEBI:15378"/>
        <dbReference type="ChEBI" id="CHEBI:30616"/>
        <dbReference type="ChEBI" id="CHEBI:33019"/>
        <dbReference type="ChEBI" id="CHEBI:57595"/>
        <dbReference type="ChEBI" id="CHEBI:78442"/>
        <dbReference type="ChEBI" id="CHEBI:78527"/>
        <dbReference type="ChEBI" id="CHEBI:456215"/>
        <dbReference type="EC" id="6.1.1.21"/>
    </reaction>
</comment>
<sequence length="433" mass="48730">MALLFFFAMSKKFSLPRGTSDILPFEMPSWQFIESKARDILKFYNYKEFRTPVFEETGLFKRSLGQTSDVVNKQLLELASDKEDTLSLRPEGTAAIVRSYIENSLDRKEAISKLFYIGPMFRGERPQKGRLRQFHQIGVEALGVATSSPYLDSEVMALSVNILKSFGLNNFQLKINTLGAPEDKEEFSKQLRSELKSSVDELCADCQQRFERNVFRILDCKNRGCKRVVAGLSIGDSYLSAESKVYYEDVKKALRSLNVDFVEDSNLVRGLDYYTHTVFEISDSSLGSQDALGAGGRYNNLVSQLGGAEVDAVGFALGMERILLAMPKEQILAEDTLDIYIVNMDEQAFMEGFRLLNVFRGESLSADMSYKISSMKSQMRAANKSKAKYVVILGEEELKNGEATVKNMASSEQERIPLQMVGKALKERLNSIN</sequence>
<dbReference type="Gene3D" id="3.40.50.800">
    <property type="entry name" value="Anticodon-binding domain"/>
    <property type="match status" value="1"/>
</dbReference>
<keyword evidence="5" id="KW-0067">ATP-binding</keyword>
<dbReference type="SUPFAM" id="SSF52954">
    <property type="entry name" value="Class II aaRS ABD-related"/>
    <property type="match status" value="1"/>
</dbReference>
<evidence type="ECO:0000256" key="7">
    <source>
        <dbReference type="ARBA" id="ARBA00023146"/>
    </source>
</evidence>
<accession>A0A3B1E0U4</accession>
<evidence type="ECO:0000256" key="9">
    <source>
        <dbReference type="ARBA" id="ARBA00047639"/>
    </source>
</evidence>
<keyword evidence="6" id="KW-0648">Protein biosynthesis</keyword>
<comment type="similarity">
    <text evidence="1">Belongs to the class-II aminoacyl-tRNA synthetase family.</text>
</comment>
<evidence type="ECO:0000256" key="3">
    <source>
        <dbReference type="ARBA" id="ARBA00022598"/>
    </source>
</evidence>
<evidence type="ECO:0000256" key="5">
    <source>
        <dbReference type="ARBA" id="ARBA00022840"/>
    </source>
</evidence>
<evidence type="ECO:0000256" key="6">
    <source>
        <dbReference type="ARBA" id="ARBA00022917"/>
    </source>
</evidence>
<dbReference type="PANTHER" id="PTHR43707:SF1">
    <property type="entry name" value="HISTIDINE--TRNA LIGASE, MITOCHONDRIAL-RELATED"/>
    <property type="match status" value="1"/>
</dbReference>
<dbReference type="InterPro" id="IPR033656">
    <property type="entry name" value="HisRS_anticodon"/>
</dbReference>
<feature type="domain" description="Aminoacyl-transfer RNA synthetases class-II family profile" evidence="10">
    <location>
        <begin position="30"/>
        <end position="351"/>
    </location>
</feature>
<protein>
    <recommendedName>
        <fullName evidence="2">histidine--tRNA ligase</fullName>
        <ecNumber evidence="2">6.1.1.21</ecNumber>
    </recommendedName>
    <alternativeName>
        <fullName evidence="8">Histidyl-tRNA synthetase</fullName>
    </alternativeName>
</protein>
<dbReference type="EC" id="6.1.1.21" evidence="2"/>
<dbReference type="Pfam" id="PF13393">
    <property type="entry name" value="tRNA-synt_His"/>
    <property type="match status" value="1"/>
</dbReference>
<dbReference type="NCBIfam" id="TIGR00442">
    <property type="entry name" value="hisS"/>
    <property type="match status" value="1"/>
</dbReference>
<evidence type="ECO:0000313" key="11">
    <source>
        <dbReference type="EMBL" id="VAX35187.1"/>
    </source>
</evidence>
<dbReference type="PANTHER" id="PTHR43707">
    <property type="entry name" value="HISTIDYL-TRNA SYNTHETASE"/>
    <property type="match status" value="1"/>
</dbReference>
<organism evidence="11">
    <name type="scientific">hydrothermal vent metagenome</name>
    <dbReference type="NCBI Taxonomy" id="652676"/>
    <lineage>
        <taxon>unclassified sequences</taxon>
        <taxon>metagenomes</taxon>
        <taxon>ecological metagenomes</taxon>
    </lineage>
</organism>
<dbReference type="InterPro" id="IPR006195">
    <property type="entry name" value="aa-tRNA-synth_II"/>
</dbReference>
<dbReference type="Gene3D" id="3.30.930.10">
    <property type="entry name" value="Bira Bifunctional Protein, Domain 2"/>
    <property type="match status" value="1"/>
</dbReference>
<evidence type="ECO:0000256" key="4">
    <source>
        <dbReference type="ARBA" id="ARBA00022741"/>
    </source>
</evidence>
<dbReference type="InterPro" id="IPR015807">
    <property type="entry name" value="His-tRNA-ligase"/>
</dbReference>
<dbReference type="CDD" id="cd00773">
    <property type="entry name" value="HisRS-like_core"/>
    <property type="match status" value="1"/>
</dbReference>
<keyword evidence="3 11" id="KW-0436">Ligase</keyword>
<dbReference type="CDD" id="cd00859">
    <property type="entry name" value="HisRS_anticodon"/>
    <property type="match status" value="1"/>
</dbReference>
<reference evidence="11" key="1">
    <citation type="submission" date="2018-06" db="EMBL/GenBank/DDBJ databases">
        <authorList>
            <person name="Zhirakovskaya E."/>
        </authorList>
    </citation>
    <scope>NUCLEOTIDE SEQUENCE</scope>
</reference>
<dbReference type="HAMAP" id="MF_00127">
    <property type="entry name" value="His_tRNA_synth"/>
    <property type="match status" value="1"/>
</dbReference>
<dbReference type="InterPro" id="IPR041715">
    <property type="entry name" value="HisRS-like_core"/>
</dbReference>
<keyword evidence="7 11" id="KW-0030">Aminoacyl-tRNA synthetase</keyword>
<evidence type="ECO:0000256" key="2">
    <source>
        <dbReference type="ARBA" id="ARBA00012815"/>
    </source>
</evidence>
<keyword evidence="4" id="KW-0547">Nucleotide-binding</keyword>
<dbReference type="InterPro" id="IPR004516">
    <property type="entry name" value="HisRS/HisZ"/>
</dbReference>
<gene>
    <name evidence="11" type="ORF">MNBD_UNCLBAC01-1993</name>
</gene>
<dbReference type="InterPro" id="IPR004154">
    <property type="entry name" value="Anticodon-bd"/>
</dbReference>
<proteinExistence type="inferred from homology"/>